<evidence type="ECO:0000313" key="4">
    <source>
        <dbReference type="Proteomes" id="UP000050360"/>
    </source>
</evidence>
<feature type="domain" description="Calcineurin-like phosphoesterase" evidence="2">
    <location>
        <begin position="1"/>
        <end position="153"/>
    </location>
</feature>
<dbReference type="SUPFAM" id="SSF56300">
    <property type="entry name" value="Metallo-dependent phosphatases"/>
    <property type="match status" value="1"/>
</dbReference>
<dbReference type="EMBL" id="LKCM01000313">
    <property type="protein sequence ID" value="KPQ41682.1"/>
    <property type="molecule type" value="Genomic_DNA"/>
</dbReference>
<dbReference type="GO" id="GO:0046872">
    <property type="term" value="F:metal ion binding"/>
    <property type="evidence" value="ECO:0007669"/>
    <property type="project" value="UniProtKB-KW"/>
</dbReference>
<evidence type="ECO:0000313" key="3">
    <source>
        <dbReference type="EMBL" id="KPQ41682.1"/>
    </source>
</evidence>
<proteinExistence type="inferred from homology"/>
<gene>
    <name evidence="3" type="ORF">MPEBLZ_03770</name>
</gene>
<protein>
    <recommendedName>
        <fullName evidence="1">Phosphoesterase</fullName>
        <ecNumber evidence="1">3.1.4.-</ecNumber>
    </recommendedName>
</protein>
<accession>A0A0N8KQB6</accession>
<reference evidence="3 4" key="1">
    <citation type="submission" date="2015-09" db="EMBL/GenBank/DDBJ databases">
        <title>A metagenomics-based metabolic model of nitrate-dependent anaerobic oxidation of methane by Methanoperedens-like archaea.</title>
        <authorList>
            <person name="Arshad A."/>
            <person name="Speth D.R."/>
            <person name="De Graaf R.M."/>
            <person name="Op Den Camp H.J."/>
            <person name="Jetten M.S."/>
            <person name="Welte C.U."/>
        </authorList>
    </citation>
    <scope>NUCLEOTIDE SEQUENCE [LARGE SCALE GENOMIC DNA]</scope>
</reference>
<dbReference type="GO" id="GO:0016787">
    <property type="term" value="F:hydrolase activity"/>
    <property type="evidence" value="ECO:0007669"/>
    <property type="project" value="UniProtKB-UniRule"/>
</dbReference>
<name>A0A0N8KQB6_9EURY</name>
<dbReference type="InterPro" id="IPR024654">
    <property type="entry name" value="Calcineurin-like_PHP_lpxH"/>
</dbReference>
<dbReference type="EC" id="3.1.4.-" evidence="1"/>
<dbReference type="Gene3D" id="3.60.21.10">
    <property type="match status" value="1"/>
</dbReference>
<comment type="cofactor">
    <cofactor evidence="1">
        <name>a divalent metal cation</name>
        <dbReference type="ChEBI" id="CHEBI:60240"/>
    </cofactor>
</comment>
<dbReference type="Proteomes" id="UP000050360">
    <property type="component" value="Unassembled WGS sequence"/>
</dbReference>
<dbReference type="AlphaFoldDB" id="A0A0N8KQB6"/>
<comment type="caution">
    <text evidence="3">The sequence shown here is derived from an EMBL/GenBank/DDBJ whole genome shotgun (WGS) entry which is preliminary data.</text>
</comment>
<dbReference type="InterPro" id="IPR029052">
    <property type="entry name" value="Metallo-depent_PP-like"/>
</dbReference>
<dbReference type="PANTHER" id="PTHR11124">
    <property type="entry name" value="VACUOLAR SORTING PROTEIN VPS29"/>
    <property type="match status" value="1"/>
</dbReference>
<evidence type="ECO:0000256" key="1">
    <source>
        <dbReference type="RuleBase" id="RU362039"/>
    </source>
</evidence>
<sequence length="183" mass="20116">MNLILLSDTHIKQGQSLLSRLPEELISIIKSCDLIIHAGDFETLVCYNELDSLGKLVAVHGDTDSPELMKLLPERKVIKVEGINIGIIHKGQLTSENTDGLRYLAKEMGVDVLIFGHFHHPIAHKSEVLLLSPGSATVPGIAEPSAIGLEIKNKSVTGKIIRCKDNSCTYFEFQKSPHLKDNV</sequence>
<evidence type="ECO:0000259" key="2">
    <source>
        <dbReference type="Pfam" id="PF12850"/>
    </source>
</evidence>
<comment type="similarity">
    <text evidence="1">Belongs to the metallophosphoesterase superfamily. YfcE family.</text>
</comment>
<dbReference type="NCBIfam" id="TIGR00040">
    <property type="entry name" value="yfcE"/>
    <property type="match status" value="1"/>
</dbReference>
<dbReference type="InterPro" id="IPR000979">
    <property type="entry name" value="Phosphodiesterase_MJ0936/Vps29"/>
</dbReference>
<keyword evidence="1" id="KW-0479">Metal-binding</keyword>
<dbReference type="Pfam" id="PF12850">
    <property type="entry name" value="Metallophos_2"/>
    <property type="match status" value="1"/>
</dbReference>
<organism evidence="3 4">
    <name type="scientific">Candidatus Methanoperedens nitratireducens</name>
    <dbReference type="NCBI Taxonomy" id="1392998"/>
    <lineage>
        <taxon>Archaea</taxon>
        <taxon>Methanobacteriati</taxon>
        <taxon>Methanobacteriota</taxon>
        <taxon>Stenosarchaea group</taxon>
        <taxon>Methanomicrobia</taxon>
        <taxon>Methanosarcinales</taxon>
        <taxon>ANME-2 cluster</taxon>
        <taxon>Candidatus Methanoperedentaceae</taxon>
        <taxon>Candidatus Methanoperedens</taxon>
    </lineage>
</organism>